<reference evidence="1 2" key="1">
    <citation type="journal article" date="2015" name="BMC Genomics">
        <title>Genome mining reveals unlocked bioactive potential of marine Gram-negative bacteria.</title>
        <authorList>
            <person name="Machado H."/>
            <person name="Sonnenschein E.C."/>
            <person name="Melchiorsen J."/>
            <person name="Gram L."/>
        </authorList>
    </citation>
    <scope>NUCLEOTIDE SEQUENCE [LARGE SCALE GENOMIC DNA]</scope>
    <source>
        <strain evidence="1 2">S3137</strain>
    </source>
</reference>
<dbReference type="PATRIC" id="fig|151081.8.peg.23"/>
<dbReference type="GeneID" id="58227937"/>
<organism evidence="1 2">
    <name type="scientific">Pseudoalteromonas ruthenica</name>
    <dbReference type="NCBI Taxonomy" id="151081"/>
    <lineage>
        <taxon>Bacteria</taxon>
        <taxon>Pseudomonadati</taxon>
        <taxon>Pseudomonadota</taxon>
        <taxon>Gammaproteobacteria</taxon>
        <taxon>Alteromonadales</taxon>
        <taxon>Pseudoalteromonadaceae</taxon>
        <taxon>Pseudoalteromonas</taxon>
    </lineage>
</organism>
<proteinExistence type="predicted"/>
<dbReference type="RefSeq" id="WP_045978072.1">
    <property type="nucleotide sequence ID" value="NZ_JXXY01000001.1"/>
</dbReference>
<keyword evidence="2" id="KW-1185">Reference proteome</keyword>
<dbReference type="EMBL" id="JXXZ01000004">
    <property type="protein sequence ID" value="KJZ01273.1"/>
    <property type="molecule type" value="Genomic_DNA"/>
</dbReference>
<evidence type="ECO:0000313" key="2">
    <source>
        <dbReference type="Proteomes" id="UP000033664"/>
    </source>
</evidence>
<protein>
    <submittedName>
        <fullName evidence="1">Uncharacterized protein</fullName>
    </submittedName>
</protein>
<comment type="caution">
    <text evidence="1">The sequence shown here is derived from an EMBL/GenBank/DDBJ whole genome shotgun (WGS) entry which is preliminary data.</text>
</comment>
<dbReference type="Proteomes" id="UP000033664">
    <property type="component" value="Unassembled WGS sequence"/>
</dbReference>
<dbReference type="eggNOG" id="COG2114">
    <property type="taxonomic scope" value="Bacteria"/>
</dbReference>
<evidence type="ECO:0000313" key="1">
    <source>
        <dbReference type="EMBL" id="KJZ01273.1"/>
    </source>
</evidence>
<dbReference type="AlphaFoldDB" id="A0A0F4PZ45"/>
<gene>
    <name evidence="1" type="ORF">TW72_05465</name>
</gene>
<dbReference type="OrthoDB" id="7064118at2"/>
<accession>A0A0F4PZ45</accession>
<sequence>MPQTPSYYTVLSGDLVDSRKLSSDDYDNALYSLEQGLRAICERFDGDFSIYRGDAFQCILSQSPTPLLASIMLRLFLRARALDARISEAWGPIDNYRKDIKTATGPALLLSGTGLDNIKNMRLRLSLHQIDMSPSFVLNIRFIDNLISHTSAKQAQALYLYHWLRNNDHATIAKELETSRENATKLLNAGNYHLIDEFIAVAAKEHAYG</sequence>
<name>A0A0F4PZ45_9GAMM</name>